<reference evidence="1 2" key="1">
    <citation type="submission" date="2014-05" db="EMBL/GenBank/DDBJ databases">
        <authorList>
            <person name="Daugherty S.C."/>
            <person name="Tallon L.J."/>
            <person name="Sadzewicz L."/>
            <person name="Kilian M."/>
            <person name="Tettelin H."/>
        </authorList>
    </citation>
    <scope>NUCLEOTIDE SEQUENCE [LARGE SCALE GENOMIC DNA]</scope>
    <source>
        <strain evidence="1 2">SK608</strain>
    </source>
</reference>
<protein>
    <submittedName>
        <fullName evidence="1">Uncharacterized protein</fullName>
    </submittedName>
</protein>
<sequence length="39" mass="4722">MAMRRKMMLFLILDKYDVFIGKNNGFFFFIDQSIRDSVI</sequence>
<proteinExistence type="predicted"/>
<evidence type="ECO:0000313" key="1">
    <source>
        <dbReference type="EMBL" id="KEQ47197.1"/>
    </source>
</evidence>
<dbReference type="EMBL" id="JPFZ01000010">
    <property type="protein sequence ID" value="KEQ47197.1"/>
    <property type="molecule type" value="Genomic_DNA"/>
</dbReference>
<comment type="caution">
    <text evidence="1">The sequence shown here is derived from an EMBL/GenBank/DDBJ whole genome shotgun (WGS) entry which is preliminary data.</text>
</comment>
<gene>
    <name evidence="1" type="ORF">SK608_1617</name>
</gene>
<accession>A0A081QW74</accession>
<dbReference type="Proteomes" id="UP000028022">
    <property type="component" value="Unassembled WGS sequence"/>
</dbReference>
<organism evidence="1 2">
    <name type="scientific">Streptococcus mitis</name>
    <dbReference type="NCBI Taxonomy" id="28037"/>
    <lineage>
        <taxon>Bacteria</taxon>
        <taxon>Bacillati</taxon>
        <taxon>Bacillota</taxon>
        <taxon>Bacilli</taxon>
        <taxon>Lactobacillales</taxon>
        <taxon>Streptococcaceae</taxon>
        <taxon>Streptococcus</taxon>
        <taxon>Streptococcus mitis group</taxon>
    </lineage>
</organism>
<name>A0A081QW74_STRMT</name>
<evidence type="ECO:0000313" key="2">
    <source>
        <dbReference type="Proteomes" id="UP000028022"/>
    </source>
</evidence>
<dbReference type="AlphaFoldDB" id="A0A081QW74"/>